<proteinExistence type="predicted"/>
<dbReference type="Proteomes" id="UP000229681">
    <property type="component" value="Unassembled WGS sequence"/>
</dbReference>
<organism evidence="2 3">
    <name type="scientific">Candidatus Thermofonsia Clade 1 bacterium</name>
    <dbReference type="NCBI Taxonomy" id="2364210"/>
    <lineage>
        <taxon>Bacteria</taxon>
        <taxon>Bacillati</taxon>
        <taxon>Chloroflexota</taxon>
        <taxon>Candidatus Thermofontia</taxon>
        <taxon>Candidatus Thermofonsia Clade 1</taxon>
    </lineage>
</organism>
<evidence type="ECO:0008006" key="4">
    <source>
        <dbReference type="Google" id="ProtNLM"/>
    </source>
</evidence>
<dbReference type="AlphaFoldDB" id="A0A2M8PF93"/>
<keyword evidence="1" id="KW-0472">Membrane</keyword>
<keyword evidence="1" id="KW-0812">Transmembrane</keyword>
<protein>
    <recommendedName>
        <fullName evidence="4">DUF5668 domain-containing protein</fullName>
    </recommendedName>
</protein>
<sequence length="266" mass="29400">MRVERPPYLLIALLLGSGGYLLLRNFRLLPEADLAPYAPLLLILLGVQLLLRGDLGISWAAQAFGITRGTVRAASLEAYSGELDVKLRALRREGRLIAGSYTARSRPDLAVRGETARLSMQRGRTWLFSIADWEIGLARDLPWNVLLSTFLGELEIDLRGVPINRAELGSGFGDIRLVLPQLVGQGVRAFSTFGNVSLAVPEGCAALVRLRRKPFTRLQIDERYFMRLEDDLYATLNHAEAERPIYAEIGSTFGTLRLLSLPAGQA</sequence>
<feature type="transmembrane region" description="Helical" evidence="1">
    <location>
        <begin position="35"/>
        <end position="51"/>
    </location>
</feature>
<comment type="caution">
    <text evidence="2">The sequence shown here is derived from an EMBL/GenBank/DDBJ whole genome shotgun (WGS) entry which is preliminary data.</text>
</comment>
<evidence type="ECO:0000313" key="2">
    <source>
        <dbReference type="EMBL" id="PJF36215.1"/>
    </source>
</evidence>
<gene>
    <name evidence="2" type="ORF">CUN49_06660</name>
</gene>
<accession>A0A2M8PF93</accession>
<feature type="transmembrane region" description="Helical" evidence="1">
    <location>
        <begin position="7"/>
        <end position="23"/>
    </location>
</feature>
<evidence type="ECO:0000256" key="1">
    <source>
        <dbReference type="SAM" id="Phobius"/>
    </source>
</evidence>
<dbReference type="EMBL" id="PGTM01000071">
    <property type="protein sequence ID" value="PJF36215.1"/>
    <property type="molecule type" value="Genomic_DNA"/>
</dbReference>
<name>A0A2M8PF93_9CHLR</name>
<reference evidence="2 3" key="1">
    <citation type="submission" date="2017-11" db="EMBL/GenBank/DDBJ databases">
        <title>Evolution of Phototrophy in the Chloroflexi Phylum Driven by Horizontal Gene Transfer.</title>
        <authorList>
            <person name="Ward L.M."/>
            <person name="Hemp J."/>
            <person name="Shih P.M."/>
            <person name="Mcglynn S.E."/>
            <person name="Fischer W."/>
        </authorList>
    </citation>
    <scope>NUCLEOTIDE SEQUENCE [LARGE SCALE GENOMIC DNA]</scope>
    <source>
        <strain evidence="2">JP3_13</strain>
    </source>
</reference>
<keyword evidence="1" id="KW-1133">Transmembrane helix</keyword>
<evidence type="ECO:0000313" key="3">
    <source>
        <dbReference type="Proteomes" id="UP000229681"/>
    </source>
</evidence>